<gene>
    <name evidence="8" type="ORF">CD33_15535</name>
</gene>
<accession>A0A0A3II22</accession>
<keyword evidence="9" id="KW-1185">Reference proteome</keyword>
<name>A0A0A3II22_9BACL</name>
<dbReference type="OrthoDB" id="9761531at2"/>
<dbReference type="CDD" id="cd07731">
    <property type="entry name" value="ComA-like_MBL-fold"/>
    <property type="match status" value="1"/>
</dbReference>
<reference evidence="8 9" key="1">
    <citation type="submission" date="2014-02" db="EMBL/GenBank/DDBJ databases">
        <title>Draft genome sequence of Lysinibacillus sinduriensis JCM 15800.</title>
        <authorList>
            <person name="Zhang F."/>
            <person name="Wang G."/>
            <person name="Zhang L."/>
        </authorList>
    </citation>
    <scope>NUCLEOTIDE SEQUENCE [LARGE SCALE GENOMIC DNA]</scope>
    <source>
        <strain evidence="8 9">JCM 15800</strain>
    </source>
</reference>
<dbReference type="PANTHER" id="PTHR30619:SF1">
    <property type="entry name" value="RECOMBINATION PROTEIN 2"/>
    <property type="match status" value="1"/>
</dbReference>
<evidence type="ECO:0000313" key="9">
    <source>
        <dbReference type="Proteomes" id="UP000030408"/>
    </source>
</evidence>
<protein>
    <submittedName>
        <fullName evidence="8">Competence protein ComE</fullName>
    </submittedName>
</protein>
<dbReference type="InterPro" id="IPR036866">
    <property type="entry name" value="RibonucZ/Hydroxyglut_hydro"/>
</dbReference>
<dbReference type="NCBIfam" id="TIGR00361">
    <property type="entry name" value="ComEC_Rec2"/>
    <property type="match status" value="1"/>
</dbReference>
<dbReference type="eggNOG" id="COG2333">
    <property type="taxonomic scope" value="Bacteria"/>
</dbReference>
<dbReference type="Pfam" id="PF03772">
    <property type="entry name" value="Competence"/>
    <property type="match status" value="1"/>
</dbReference>
<evidence type="ECO:0000313" key="8">
    <source>
        <dbReference type="EMBL" id="KGR74507.1"/>
    </source>
</evidence>
<dbReference type="eggNOG" id="COG0658">
    <property type="taxonomic scope" value="Bacteria"/>
</dbReference>
<evidence type="ECO:0000256" key="4">
    <source>
        <dbReference type="ARBA" id="ARBA00022989"/>
    </source>
</evidence>
<comment type="caution">
    <text evidence="8">The sequence shown here is derived from an EMBL/GenBank/DDBJ whole genome shotgun (WGS) entry which is preliminary data.</text>
</comment>
<evidence type="ECO:0000256" key="6">
    <source>
        <dbReference type="SAM" id="Phobius"/>
    </source>
</evidence>
<sequence length="755" mass="85248">MFYALSVLVASIAAHESVRFLFLLAPFSLFLRFKKISMLHVAGITITALSSYIYFTYLLQQFEDPLQVPASLTWTDEYKINGDTLRGFMKDDRGRNVYAVYRFKSEQEKLDYQKQSLVGNRYLVTGEVVEPYQPNHDYAFNMSNYLKSKGSLGIVEVTNWNFEGKSQSLYQKIAKQRFNVKRHIEESFPPSLVAEAQALIIGLQENVDEHTTRAYQKLGITHLFAISGLHIAIVAFIFFQGLLRLGVRRELASGVLLVVLPIYAVLAGGAPSVWRAVMVVELIMISRLRGKLAADDALSISFILFVLLQPWSVYQIGFQLSYLATASLIFSSRLINRHPSWIIQSFLITFVSQLLVYPLLLFQFYELSLSSLIVNIFFVPLFSFIILPINLILLAISYIAEPLTNLLFQLYEPSRAALTAFIDILQGIPYQMWTPGKPPLTLIAIAYIGVFATFYLLDRRSKLLKVISVLLLPALIVHYGGKLTNDLIITFINVGQGDCILVELPLKSEVYLIDSGGVLRFNEEGWKNSRNPYEVGRDIVVPFLKGKGIQKIDKLILTHADSDHVEGAEEIVQEIQIGEIHISPGSYKKDVMNDLVIESERRNIPIIEQIANVSWNKAGFTFTYLWPNETTYEGNNDSLVLYVTSDRFEGLFMGDVEEEGEESIIRQYPSLAHIDVLKAGHHGSKTSSSEVFLERIKPAITIFSAGEGNRYGHPHKEVVERFQELGLPTFTTGEDGTIELRISGETMKLRTSNSK</sequence>
<proteinExistence type="predicted"/>
<dbReference type="Proteomes" id="UP000030408">
    <property type="component" value="Unassembled WGS sequence"/>
</dbReference>
<feature type="transmembrane region" description="Helical" evidence="6">
    <location>
        <begin position="372"/>
        <end position="400"/>
    </location>
</feature>
<dbReference type="InterPro" id="IPR004797">
    <property type="entry name" value="Competence_ComEC/Rec2"/>
</dbReference>
<evidence type="ECO:0000256" key="1">
    <source>
        <dbReference type="ARBA" id="ARBA00004651"/>
    </source>
</evidence>
<dbReference type="InterPro" id="IPR052159">
    <property type="entry name" value="Competence_DNA_uptake"/>
</dbReference>
<dbReference type="PANTHER" id="PTHR30619">
    <property type="entry name" value="DNA INTERNALIZATION/COMPETENCE PROTEIN COMEC/REC2"/>
    <property type="match status" value="1"/>
</dbReference>
<evidence type="ECO:0000256" key="3">
    <source>
        <dbReference type="ARBA" id="ARBA00022692"/>
    </source>
</evidence>
<dbReference type="InterPro" id="IPR004477">
    <property type="entry name" value="ComEC_N"/>
</dbReference>
<dbReference type="SUPFAM" id="SSF56281">
    <property type="entry name" value="Metallo-hydrolase/oxidoreductase"/>
    <property type="match status" value="1"/>
</dbReference>
<feature type="transmembrane region" description="Helical" evidence="6">
    <location>
        <begin position="464"/>
        <end position="481"/>
    </location>
</feature>
<feature type="domain" description="Metallo-beta-lactamase" evidence="7">
    <location>
        <begin position="496"/>
        <end position="707"/>
    </location>
</feature>
<feature type="transmembrane region" description="Helical" evidence="6">
    <location>
        <begin position="341"/>
        <end position="360"/>
    </location>
</feature>
<comment type="subcellular location">
    <subcellularLocation>
        <location evidence="1">Cell membrane</location>
        <topology evidence="1">Multi-pass membrane protein</topology>
    </subcellularLocation>
</comment>
<keyword evidence="3 6" id="KW-0812">Transmembrane</keyword>
<evidence type="ECO:0000256" key="2">
    <source>
        <dbReference type="ARBA" id="ARBA00022475"/>
    </source>
</evidence>
<dbReference type="EMBL" id="JPVO01000054">
    <property type="protein sequence ID" value="KGR74507.1"/>
    <property type="molecule type" value="Genomic_DNA"/>
</dbReference>
<dbReference type="Pfam" id="PF00753">
    <property type="entry name" value="Lactamase_B"/>
    <property type="match status" value="1"/>
</dbReference>
<keyword evidence="4 6" id="KW-1133">Transmembrane helix</keyword>
<dbReference type="Gene3D" id="3.60.15.10">
    <property type="entry name" value="Ribonuclease Z/Hydroxyacylglutathione hydrolase-like"/>
    <property type="match status" value="1"/>
</dbReference>
<dbReference type="InterPro" id="IPR001279">
    <property type="entry name" value="Metallo-B-lactamas"/>
</dbReference>
<feature type="transmembrane region" description="Helical" evidence="6">
    <location>
        <begin position="298"/>
        <end position="321"/>
    </location>
</feature>
<evidence type="ECO:0000259" key="7">
    <source>
        <dbReference type="SMART" id="SM00849"/>
    </source>
</evidence>
<keyword evidence="2" id="KW-1003">Cell membrane</keyword>
<dbReference type="NCBIfam" id="TIGR00360">
    <property type="entry name" value="ComEC_N-term"/>
    <property type="match status" value="1"/>
</dbReference>
<keyword evidence="5 6" id="KW-0472">Membrane</keyword>
<dbReference type="GO" id="GO:0030420">
    <property type="term" value="P:establishment of competence for transformation"/>
    <property type="evidence" value="ECO:0007669"/>
    <property type="project" value="InterPro"/>
</dbReference>
<dbReference type="InterPro" id="IPR035681">
    <property type="entry name" value="ComA-like_MBL"/>
</dbReference>
<feature type="transmembrane region" description="Helical" evidence="6">
    <location>
        <begin position="223"/>
        <end position="243"/>
    </location>
</feature>
<feature type="transmembrane region" description="Helical" evidence="6">
    <location>
        <begin position="255"/>
        <end position="277"/>
    </location>
</feature>
<feature type="transmembrane region" description="Helical" evidence="6">
    <location>
        <begin position="439"/>
        <end position="457"/>
    </location>
</feature>
<dbReference type="SMART" id="SM00849">
    <property type="entry name" value="Lactamase_B"/>
    <property type="match status" value="1"/>
</dbReference>
<dbReference type="GO" id="GO:0005886">
    <property type="term" value="C:plasma membrane"/>
    <property type="evidence" value="ECO:0007669"/>
    <property type="project" value="UniProtKB-SubCell"/>
</dbReference>
<feature type="transmembrane region" description="Helical" evidence="6">
    <location>
        <begin position="38"/>
        <end position="59"/>
    </location>
</feature>
<evidence type="ECO:0000256" key="5">
    <source>
        <dbReference type="ARBA" id="ARBA00023136"/>
    </source>
</evidence>
<dbReference type="AlphaFoldDB" id="A0A0A3II22"/>
<dbReference type="STRING" id="1384057.CD33_15535"/>
<organism evidence="8 9">
    <name type="scientific">Ureibacillus sinduriensis BLB-1 = JCM 15800</name>
    <dbReference type="NCBI Taxonomy" id="1384057"/>
    <lineage>
        <taxon>Bacteria</taxon>
        <taxon>Bacillati</taxon>
        <taxon>Bacillota</taxon>
        <taxon>Bacilli</taxon>
        <taxon>Bacillales</taxon>
        <taxon>Caryophanaceae</taxon>
        <taxon>Ureibacillus</taxon>
    </lineage>
</organism>